<accession>A0ACC2SVZ5</accession>
<evidence type="ECO:0000313" key="2">
    <source>
        <dbReference type="Proteomes" id="UP001165960"/>
    </source>
</evidence>
<organism evidence="1 2">
    <name type="scientific">Entomophthora muscae</name>
    <dbReference type="NCBI Taxonomy" id="34485"/>
    <lineage>
        <taxon>Eukaryota</taxon>
        <taxon>Fungi</taxon>
        <taxon>Fungi incertae sedis</taxon>
        <taxon>Zoopagomycota</taxon>
        <taxon>Entomophthoromycotina</taxon>
        <taxon>Entomophthoromycetes</taxon>
        <taxon>Entomophthorales</taxon>
        <taxon>Entomophthoraceae</taxon>
        <taxon>Entomophthora</taxon>
    </lineage>
</organism>
<dbReference type="Proteomes" id="UP001165960">
    <property type="component" value="Unassembled WGS sequence"/>
</dbReference>
<protein>
    <submittedName>
        <fullName evidence="1">Uncharacterized protein</fullName>
    </submittedName>
</protein>
<comment type="caution">
    <text evidence="1">The sequence shown here is derived from an EMBL/GenBank/DDBJ whole genome shotgun (WGS) entry which is preliminary data.</text>
</comment>
<proteinExistence type="predicted"/>
<gene>
    <name evidence="1" type="ORF">DSO57_1008983</name>
</gene>
<name>A0ACC2SVZ5_9FUNG</name>
<evidence type="ECO:0000313" key="1">
    <source>
        <dbReference type="EMBL" id="KAJ9066498.1"/>
    </source>
</evidence>
<dbReference type="EMBL" id="QTSX02004288">
    <property type="protein sequence ID" value="KAJ9066498.1"/>
    <property type="molecule type" value="Genomic_DNA"/>
</dbReference>
<sequence length="80" mass="8938">MDKNTSKQPKGTKRPSKPIKATKRKPILSKKATPKPSPEPSPDVADPEWIRQKVVHLGIKRWNNCAVALLRPDSTSDKDV</sequence>
<reference evidence="1" key="1">
    <citation type="submission" date="2022-04" db="EMBL/GenBank/DDBJ databases">
        <title>Genome of the entomopathogenic fungus Entomophthora muscae.</title>
        <authorList>
            <person name="Elya C."/>
            <person name="Lovett B.R."/>
            <person name="Lee E."/>
            <person name="Macias A.M."/>
            <person name="Hajek A.E."/>
            <person name="De Bivort B.L."/>
            <person name="Kasson M.T."/>
            <person name="De Fine Licht H.H."/>
            <person name="Stajich J.E."/>
        </authorList>
    </citation>
    <scope>NUCLEOTIDE SEQUENCE</scope>
    <source>
        <strain evidence="1">Berkeley</strain>
    </source>
</reference>
<keyword evidence="2" id="KW-1185">Reference proteome</keyword>